<dbReference type="PROSITE" id="PS50888">
    <property type="entry name" value="BHLH"/>
    <property type="match status" value="1"/>
</dbReference>
<dbReference type="InterPro" id="IPR026052">
    <property type="entry name" value="DNA-bd_prot-inh"/>
</dbReference>
<dbReference type="Proteomes" id="UP000515203">
    <property type="component" value="Unplaced"/>
</dbReference>
<dbReference type="RefSeq" id="XP_012368347.1">
    <property type="nucleotide sequence ID" value="XM_012512893.1"/>
</dbReference>
<comment type="subcellular location">
    <subcellularLocation>
        <location evidence="1">Nucleus</location>
    </subcellularLocation>
</comment>
<keyword evidence="4" id="KW-0804">Transcription</keyword>
<gene>
    <name evidence="12" type="primary">LOC101578107</name>
</gene>
<dbReference type="Pfam" id="PF00010">
    <property type="entry name" value="HLH"/>
    <property type="match status" value="1"/>
</dbReference>
<dbReference type="SMART" id="SM00353">
    <property type="entry name" value="HLH"/>
    <property type="match status" value="1"/>
</dbReference>
<evidence type="ECO:0000256" key="5">
    <source>
        <dbReference type="ARBA" id="ARBA00023242"/>
    </source>
</evidence>
<comment type="subunit">
    <text evidence="6">Heterodimer with other HLH proteins.</text>
</comment>
<feature type="domain" description="BHLH" evidence="10">
    <location>
        <begin position="48"/>
        <end position="100"/>
    </location>
</feature>
<dbReference type="PANTHER" id="PTHR11723">
    <property type="entry name" value="DNA-BINDING PROTEIN INHIBITOR"/>
    <property type="match status" value="1"/>
</dbReference>
<dbReference type="InParanoid" id="A0A6P3V945"/>
<dbReference type="AlphaFoldDB" id="A0A6P3V945"/>
<name>A0A6P3V945_OCTDE</name>
<dbReference type="GO" id="GO:0030154">
    <property type="term" value="P:cell differentiation"/>
    <property type="evidence" value="ECO:0007669"/>
    <property type="project" value="TreeGrafter"/>
</dbReference>
<dbReference type="GO" id="GO:0000122">
    <property type="term" value="P:negative regulation of transcription by RNA polymerase II"/>
    <property type="evidence" value="ECO:0007669"/>
    <property type="project" value="InterPro"/>
</dbReference>
<dbReference type="GO" id="GO:0005737">
    <property type="term" value="C:cytoplasm"/>
    <property type="evidence" value="ECO:0007669"/>
    <property type="project" value="InterPro"/>
</dbReference>
<proteinExistence type="predicted"/>
<evidence type="ECO:0000256" key="3">
    <source>
        <dbReference type="ARBA" id="ARBA00023015"/>
    </source>
</evidence>
<dbReference type="GO" id="GO:0046983">
    <property type="term" value="F:protein dimerization activity"/>
    <property type="evidence" value="ECO:0007669"/>
    <property type="project" value="InterPro"/>
</dbReference>
<evidence type="ECO:0000313" key="12">
    <source>
        <dbReference type="RefSeq" id="XP_012368347.1"/>
    </source>
</evidence>
<dbReference type="PANTHER" id="PTHR11723:SF6">
    <property type="entry name" value="DNA-BINDING PROTEIN INHIBITOR ID-4"/>
    <property type="match status" value="1"/>
</dbReference>
<dbReference type="GO" id="GO:0005634">
    <property type="term" value="C:nucleus"/>
    <property type="evidence" value="ECO:0007669"/>
    <property type="project" value="UniProtKB-SubCell"/>
</dbReference>
<evidence type="ECO:0000256" key="6">
    <source>
        <dbReference type="ARBA" id="ARBA00038627"/>
    </source>
</evidence>
<evidence type="ECO:0000259" key="10">
    <source>
        <dbReference type="PROSITE" id="PS50888"/>
    </source>
</evidence>
<evidence type="ECO:0000256" key="2">
    <source>
        <dbReference type="ARBA" id="ARBA00022491"/>
    </source>
</evidence>
<dbReference type="SUPFAM" id="SSF47459">
    <property type="entry name" value="HLH, helix-loop-helix DNA-binding domain"/>
    <property type="match status" value="1"/>
</dbReference>
<evidence type="ECO:0000256" key="9">
    <source>
        <dbReference type="ARBA" id="ARBA00043118"/>
    </source>
</evidence>
<evidence type="ECO:0000256" key="4">
    <source>
        <dbReference type="ARBA" id="ARBA00023163"/>
    </source>
</evidence>
<dbReference type="OrthoDB" id="10047910at2759"/>
<evidence type="ECO:0000256" key="7">
    <source>
        <dbReference type="ARBA" id="ARBA00040558"/>
    </source>
</evidence>
<evidence type="ECO:0000256" key="1">
    <source>
        <dbReference type="ARBA" id="ARBA00004123"/>
    </source>
</evidence>
<keyword evidence="3" id="KW-0805">Transcription regulation</keyword>
<keyword evidence="11" id="KW-1185">Reference proteome</keyword>
<dbReference type="Gene3D" id="4.10.280.10">
    <property type="entry name" value="Helix-loop-helix DNA-binding domain"/>
    <property type="match status" value="1"/>
</dbReference>
<reference evidence="12" key="1">
    <citation type="submission" date="2025-08" db="UniProtKB">
        <authorList>
            <consortium name="RefSeq"/>
        </authorList>
    </citation>
    <scope>IDENTIFICATION</scope>
</reference>
<evidence type="ECO:0000256" key="8">
    <source>
        <dbReference type="ARBA" id="ARBA00042952"/>
    </source>
</evidence>
<protein>
    <recommendedName>
        <fullName evidence="7">DNA-binding protein inhibitor ID-4</fullName>
    </recommendedName>
    <alternativeName>
        <fullName evidence="9">Inhibitor of DNA binding 4</fullName>
    </alternativeName>
    <alternativeName>
        <fullName evidence="8">Inhibitor of differentiation 4</fullName>
    </alternativeName>
</protein>
<dbReference type="GeneID" id="101578107"/>
<dbReference type="GO" id="GO:0032922">
    <property type="term" value="P:circadian regulation of gene expression"/>
    <property type="evidence" value="ECO:0007669"/>
    <property type="project" value="TreeGrafter"/>
</dbReference>
<organism evidence="11 12">
    <name type="scientific">Octodon degus</name>
    <name type="common">Degu</name>
    <name type="synonym">Sciurus degus</name>
    <dbReference type="NCBI Taxonomy" id="10160"/>
    <lineage>
        <taxon>Eukaryota</taxon>
        <taxon>Metazoa</taxon>
        <taxon>Chordata</taxon>
        <taxon>Craniata</taxon>
        <taxon>Vertebrata</taxon>
        <taxon>Euteleostomi</taxon>
        <taxon>Mammalia</taxon>
        <taxon>Eutheria</taxon>
        <taxon>Euarchontoglires</taxon>
        <taxon>Glires</taxon>
        <taxon>Rodentia</taxon>
        <taxon>Hystricomorpha</taxon>
        <taxon>Octodontidae</taxon>
        <taxon>Octodon</taxon>
    </lineage>
</organism>
<keyword evidence="2" id="KW-0678">Repressor</keyword>
<accession>A0A6P3V945</accession>
<evidence type="ECO:0000313" key="11">
    <source>
        <dbReference type="Proteomes" id="UP000515203"/>
    </source>
</evidence>
<dbReference type="InterPro" id="IPR011598">
    <property type="entry name" value="bHLH_dom"/>
</dbReference>
<sequence length="153" mass="16725">MEALSPVHPSGREAPSSCGSVELAPRCLAEHRHNLGRSAAAAAGRCELAEAAADESALYLRCDMNYCYRRLRKLMPTIPRNKKVSKGKILQHVIDYILDLQLALETNPALLRQSPQPTPPSLRAGIYPAGRQHSVRLSCLGQVCCRLGPSQEL</sequence>
<dbReference type="InterPro" id="IPR036638">
    <property type="entry name" value="HLH_DNA-bd_sf"/>
</dbReference>
<keyword evidence="5" id="KW-0539">Nucleus</keyword>